<dbReference type="FunFam" id="1.10.10.10:FF:000001">
    <property type="entry name" value="LysR family transcriptional regulator"/>
    <property type="match status" value="1"/>
</dbReference>
<dbReference type="Proteomes" id="UP000320443">
    <property type="component" value="Unassembled WGS sequence"/>
</dbReference>
<name>A0A553FUR9_9CORY</name>
<evidence type="ECO:0000313" key="7">
    <source>
        <dbReference type="EMBL" id="TRX60994.1"/>
    </source>
</evidence>
<keyword evidence="4" id="KW-0010">Activator</keyword>
<dbReference type="SUPFAM" id="SSF46785">
    <property type="entry name" value="Winged helix' DNA-binding domain"/>
    <property type="match status" value="1"/>
</dbReference>
<dbReference type="AlphaFoldDB" id="A0A553FUR9"/>
<comment type="similarity">
    <text evidence="1">Belongs to the LysR transcriptional regulatory family.</text>
</comment>
<keyword evidence="8" id="KW-1185">Reference proteome</keyword>
<evidence type="ECO:0000256" key="4">
    <source>
        <dbReference type="ARBA" id="ARBA00023159"/>
    </source>
</evidence>
<evidence type="ECO:0000256" key="5">
    <source>
        <dbReference type="ARBA" id="ARBA00023163"/>
    </source>
</evidence>
<evidence type="ECO:0000256" key="3">
    <source>
        <dbReference type="ARBA" id="ARBA00023125"/>
    </source>
</evidence>
<reference evidence="7 8" key="1">
    <citation type="submission" date="2019-07" db="EMBL/GenBank/DDBJ databases">
        <title>Draft genome of C. aurimucosum strain 2274.</title>
        <authorList>
            <person name="Pacheco L.G.C."/>
            <person name="Aguiar E.R.G.R."/>
            <person name="Santos C.S."/>
            <person name="Rocha D.J.P.G."/>
            <person name="Sant'Anna L.O."/>
            <person name="Mattos-Guaraldi A.L."/>
            <person name="Santos L.S."/>
        </authorList>
    </citation>
    <scope>NUCLEOTIDE SEQUENCE [LARGE SCALE GENOMIC DNA]</scope>
    <source>
        <strain evidence="7 8">2274</strain>
    </source>
</reference>
<dbReference type="InterPro" id="IPR005119">
    <property type="entry name" value="LysR_subst-bd"/>
</dbReference>
<keyword evidence="2" id="KW-0805">Transcription regulation</keyword>
<keyword evidence="5" id="KW-0804">Transcription</keyword>
<evidence type="ECO:0000259" key="6">
    <source>
        <dbReference type="PROSITE" id="PS50931"/>
    </source>
</evidence>
<accession>A0A553FUR9</accession>
<dbReference type="RefSeq" id="WP_144013670.1">
    <property type="nucleotide sequence ID" value="NZ_VKDK01000013.1"/>
</dbReference>
<dbReference type="CDD" id="cd05466">
    <property type="entry name" value="PBP2_LTTR_substrate"/>
    <property type="match status" value="1"/>
</dbReference>
<gene>
    <name evidence="7" type="ORF">FNY97_08625</name>
</gene>
<dbReference type="PROSITE" id="PS50931">
    <property type="entry name" value="HTH_LYSR"/>
    <property type="match status" value="1"/>
</dbReference>
<sequence length="310" mass="33510">MDSRQLHHFRTVVDHGSFTQAAESLQLTQPSLSLTVRKLEKDLNVKLLSRGRGGVQTTEAGDYLYGVATSIDSLLNTAAVRLAEIASGSAGSVTLCSAPEFNWLYMPAVLRRMRQRAPEVSVSLKDLEPTATLKQVLDGSVEIGIILTTNPQRFRQDYGTQLTIDCAAEMDLRVALPQRLADLPDPVQLSDLAAETWLLPPRCPELSSLPEVLDQVWAAAPLSKPMGVQEISTLQTGLPLVAGDYGISLMPHTAQALGQSGVHFRRVAETLPTMQALLIHRTDRALSPAARTLVSALLSTSTESTPAVAR</sequence>
<dbReference type="Gene3D" id="3.40.190.10">
    <property type="entry name" value="Periplasmic binding protein-like II"/>
    <property type="match status" value="2"/>
</dbReference>
<comment type="caution">
    <text evidence="7">The sequence shown here is derived from an EMBL/GenBank/DDBJ whole genome shotgun (WGS) entry which is preliminary data.</text>
</comment>
<dbReference type="InterPro" id="IPR036388">
    <property type="entry name" value="WH-like_DNA-bd_sf"/>
</dbReference>
<organism evidence="7 8">
    <name type="scientific">Corynebacterium hiratae</name>
    <dbReference type="NCBI Taxonomy" id="3139423"/>
    <lineage>
        <taxon>Bacteria</taxon>
        <taxon>Bacillati</taxon>
        <taxon>Actinomycetota</taxon>
        <taxon>Actinomycetes</taxon>
        <taxon>Mycobacteriales</taxon>
        <taxon>Corynebacteriaceae</taxon>
        <taxon>Corynebacterium</taxon>
    </lineage>
</organism>
<dbReference type="EMBL" id="VKDK01000013">
    <property type="protein sequence ID" value="TRX60994.1"/>
    <property type="molecule type" value="Genomic_DNA"/>
</dbReference>
<dbReference type="InterPro" id="IPR036390">
    <property type="entry name" value="WH_DNA-bd_sf"/>
</dbReference>
<protein>
    <submittedName>
        <fullName evidence="7">LysR family transcriptional regulator</fullName>
    </submittedName>
</protein>
<keyword evidence="3" id="KW-0238">DNA-binding</keyword>
<dbReference type="GO" id="GO:0003677">
    <property type="term" value="F:DNA binding"/>
    <property type="evidence" value="ECO:0007669"/>
    <property type="project" value="UniProtKB-KW"/>
</dbReference>
<dbReference type="PANTHER" id="PTHR30346">
    <property type="entry name" value="TRANSCRIPTIONAL DUAL REGULATOR HCAR-RELATED"/>
    <property type="match status" value="1"/>
</dbReference>
<dbReference type="PANTHER" id="PTHR30346:SF28">
    <property type="entry name" value="HTH-TYPE TRANSCRIPTIONAL REGULATOR CYNR"/>
    <property type="match status" value="1"/>
</dbReference>
<dbReference type="InterPro" id="IPR000847">
    <property type="entry name" value="LysR_HTH_N"/>
</dbReference>
<proteinExistence type="inferred from homology"/>
<dbReference type="Pfam" id="PF00126">
    <property type="entry name" value="HTH_1"/>
    <property type="match status" value="1"/>
</dbReference>
<dbReference type="PRINTS" id="PR00039">
    <property type="entry name" value="HTHLYSR"/>
</dbReference>
<dbReference type="Pfam" id="PF03466">
    <property type="entry name" value="LysR_substrate"/>
    <property type="match status" value="1"/>
</dbReference>
<evidence type="ECO:0000256" key="2">
    <source>
        <dbReference type="ARBA" id="ARBA00023015"/>
    </source>
</evidence>
<dbReference type="SUPFAM" id="SSF53850">
    <property type="entry name" value="Periplasmic binding protein-like II"/>
    <property type="match status" value="1"/>
</dbReference>
<evidence type="ECO:0000256" key="1">
    <source>
        <dbReference type="ARBA" id="ARBA00009437"/>
    </source>
</evidence>
<feature type="domain" description="HTH lysR-type" evidence="6">
    <location>
        <begin position="1"/>
        <end position="58"/>
    </location>
</feature>
<dbReference type="GO" id="GO:0032993">
    <property type="term" value="C:protein-DNA complex"/>
    <property type="evidence" value="ECO:0007669"/>
    <property type="project" value="TreeGrafter"/>
</dbReference>
<evidence type="ECO:0000313" key="8">
    <source>
        <dbReference type="Proteomes" id="UP000320443"/>
    </source>
</evidence>
<dbReference type="Gene3D" id="1.10.10.10">
    <property type="entry name" value="Winged helix-like DNA-binding domain superfamily/Winged helix DNA-binding domain"/>
    <property type="match status" value="1"/>
</dbReference>
<dbReference type="GO" id="GO:0003700">
    <property type="term" value="F:DNA-binding transcription factor activity"/>
    <property type="evidence" value="ECO:0007669"/>
    <property type="project" value="InterPro"/>
</dbReference>